<sequence>MHMSSYTPASEAAASTRNLIVHFVLISVAMVFAVLAAEAIGNITIPLGITNVVLFPIVWALLIGAVISIIHRNIPGQRVSSVQAQFTASALIQVAIAFFVVKLGFIIGESLPKIASAGWALVFQELGHFLGTMVFALPLALLLGIKREAVGATFSIGREFSVAIISERYGMNSAEGRGVLAEYVIGTVLGALFIAFLAGTMSGLGIFHPWSLAMGAGVGSGSMMSAAVAAITAQHPADAKEIAAFAAAANLLTTTVGTYFTLFLSLPIANWLYNKLEPILSPKHSVYGNTRGTSDEMNEALSSVSKAEHTPVWLMALTLIVSGCTALIGNWIATGTSPTVALPAMLIMGGIAICGYLIHHALAFLKIPLVCWVSLLAILATAPFSPLVTYVSPLATKVALLPLVTPVLAFAGLSLAKDLPILKQLGWRIIVVSLVANAGTFIFGTIIAEIFH</sequence>
<accession>A0A1S2DSZ2</accession>
<proteinExistence type="predicted"/>
<organism evidence="1 2">
    <name type="scientific">Agrobacterium vitis</name>
    <name type="common">Rhizobium vitis</name>
    <dbReference type="NCBI Taxonomy" id="373"/>
    <lineage>
        <taxon>Bacteria</taxon>
        <taxon>Pseudomonadati</taxon>
        <taxon>Pseudomonadota</taxon>
        <taxon>Alphaproteobacteria</taxon>
        <taxon>Hyphomicrobiales</taxon>
        <taxon>Rhizobiaceae</taxon>
        <taxon>Rhizobium/Agrobacterium group</taxon>
        <taxon>Agrobacterium</taxon>
    </lineage>
</organism>
<dbReference type="AlphaFoldDB" id="A0A1S2DSZ2"/>
<name>A0A1S2DSZ2_AGRVI</name>
<dbReference type="EMBL" id="WPHR01000041">
    <property type="protein sequence ID" value="MUZ75937.1"/>
    <property type="molecule type" value="Genomic_DNA"/>
</dbReference>
<gene>
    <name evidence="1" type="ORF">GOZ90_25080</name>
</gene>
<protein>
    <submittedName>
        <fullName evidence="1">DUF3100 domain-containing protein</fullName>
    </submittedName>
</protein>
<reference evidence="1 2" key="1">
    <citation type="submission" date="2019-12" db="EMBL/GenBank/DDBJ databases">
        <title>Whole-genome sequencing of Allorhizobium vitis.</title>
        <authorList>
            <person name="Gan H.M."/>
            <person name="Szegedi E."/>
            <person name="Burr T."/>
            <person name="Savka M.A."/>
        </authorList>
    </citation>
    <scope>NUCLEOTIDE SEQUENCE [LARGE SCALE GENOMIC DNA]</scope>
    <source>
        <strain evidence="1 2">CG516</strain>
    </source>
</reference>
<dbReference type="Pfam" id="PF11299">
    <property type="entry name" value="DUF3100"/>
    <property type="match status" value="1"/>
</dbReference>
<comment type="caution">
    <text evidence="1">The sequence shown here is derived from an EMBL/GenBank/DDBJ whole genome shotgun (WGS) entry which is preliminary data.</text>
</comment>
<evidence type="ECO:0000313" key="1">
    <source>
        <dbReference type="EMBL" id="MUZ75937.1"/>
    </source>
</evidence>
<dbReference type="Proteomes" id="UP000477951">
    <property type="component" value="Unassembled WGS sequence"/>
</dbReference>
<dbReference type="InterPro" id="IPR021450">
    <property type="entry name" value="DUF3100"/>
</dbReference>
<evidence type="ECO:0000313" key="2">
    <source>
        <dbReference type="Proteomes" id="UP000477951"/>
    </source>
</evidence>